<evidence type="ECO:0000313" key="4">
    <source>
        <dbReference type="EMBL" id="GAB54400.1"/>
    </source>
</evidence>
<gene>
    <name evidence="4" type="primary">pilF</name>
    <name evidence="4" type="ORF">GPUN_0247</name>
</gene>
<organism evidence="4 5">
    <name type="scientific">Glaciecola punicea ACAM 611</name>
    <dbReference type="NCBI Taxonomy" id="1121923"/>
    <lineage>
        <taxon>Bacteria</taxon>
        <taxon>Pseudomonadati</taxon>
        <taxon>Pseudomonadota</taxon>
        <taxon>Gammaproteobacteria</taxon>
        <taxon>Alteromonadales</taxon>
        <taxon>Alteromonadaceae</taxon>
        <taxon>Glaciecola</taxon>
    </lineage>
</organism>
<dbReference type="SUPFAM" id="SSF81901">
    <property type="entry name" value="HCP-like"/>
    <property type="match status" value="1"/>
</dbReference>
<dbReference type="InterPro" id="IPR013360">
    <property type="entry name" value="Pilus_4_PilW"/>
</dbReference>
<dbReference type="PANTHER" id="PTHR12558:SF13">
    <property type="entry name" value="CELL DIVISION CYCLE PROTEIN 27 HOMOLOG"/>
    <property type="match status" value="1"/>
</dbReference>
<dbReference type="OrthoDB" id="9814042at2"/>
<keyword evidence="1" id="KW-0802">TPR repeat</keyword>
<dbReference type="NCBIfam" id="TIGR02521">
    <property type="entry name" value="type_IV_pilW"/>
    <property type="match status" value="1"/>
</dbReference>
<sequence>MLKKICVVAVVLILSACGSQPADKRFKGAGDFDKVEAAKTRVSLGLTYLKNGSFSQAKFNLDRALEFDPLSGQANFAMAFYYQQVDEVTRAQEYYKQAIDYSNNDPDVLNSYGAFLCKQGDYEQAKRYFLRAVDDKRYVSTAQTYENLAICAQTQGKIEEAIAYFDSALNHQPTRASSLLFVSQLYMQTSQFDAAKRSLFKYERSAGVSKESLWLSFQVAQGQNDVRAAVEYSELLRTLYPSYPNTAKALEHIGKFQANMAITQKIRPDNNARSQVGDIPASSTITMDDIATSNAANPASQNESNLASESTQMTQIPAVDIPDAVATQLRQFHIVQAKENLYRISLKYNVKIRKLLEWNNLEDASSIRIGTKLWVKEPI</sequence>
<keyword evidence="2" id="KW-0732">Signal</keyword>
<feature type="signal peptide" evidence="2">
    <location>
        <begin position="1"/>
        <end position="21"/>
    </location>
</feature>
<proteinExistence type="predicted"/>
<feature type="repeat" description="TPR" evidence="1">
    <location>
        <begin position="142"/>
        <end position="175"/>
    </location>
</feature>
<accession>H5T7X3</accession>
<dbReference type="eggNOG" id="COG3063">
    <property type="taxonomic scope" value="Bacteria"/>
</dbReference>
<dbReference type="CDD" id="cd00118">
    <property type="entry name" value="LysM"/>
    <property type="match status" value="1"/>
</dbReference>
<dbReference type="Gene3D" id="3.10.350.10">
    <property type="entry name" value="LysM domain"/>
    <property type="match status" value="1"/>
</dbReference>
<dbReference type="EMBL" id="BAET01000004">
    <property type="protein sequence ID" value="GAB54400.1"/>
    <property type="molecule type" value="Genomic_DNA"/>
</dbReference>
<name>H5T7X3_9ALTE</name>
<dbReference type="Gene3D" id="1.25.40.10">
    <property type="entry name" value="Tetratricopeptide repeat domain"/>
    <property type="match status" value="1"/>
</dbReference>
<dbReference type="SMART" id="SM00257">
    <property type="entry name" value="LysM"/>
    <property type="match status" value="1"/>
</dbReference>
<evidence type="ECO:0000313" key="5">
    <source>
        <dbReference type="Proteomes" id="UP000053586"/>
    </source>
</evidence>
<evidence type="ECO:0000259" key="3">
    <source>
        <dbReference type="PROSITE" id="PS51782"/>
    </source>
</evidence>
<dbReference type="Pfam" id="PF01476">
    <property type="entry name" value="LysM"/>
    <property type="match status" value="1"/>
</dbReference>
<dbReference type="InterPro" id="IPR011990">
    <property type="entry name" value="TPR-like_helical_dom_sf"/>
</dbReference>
<dbReference type="PANTHER" id="PTHR12558">
    <property type="entry name" value="CELL DIVISION CYCLE 16,23,27"/>
    <property type="match status" value="1"/>
</dbReference>
<dbReference type="PROSITE" id="PS50005">
    <property type="entry name" value="TPR"/>
    <property type="match status" value="2"/>
</dbReference>
<dbReference type="PROSITE" id="PS51782">
    <property type="entry name" value="LYSM"/>
    <property type="match status" value="1"/>
</dbReference>
<dbReference type="SMART" id="SM00028">
    <property type="entry name" value="TPR"/>
    <property type="match status" value="4"/>
</dbReference>
<dbReference type="eggNOG" id="COG1388">
    <property type="taxonomic scope" value="Bacteria"/>
</dbReference>
<dbReference type="Pfam" id="PF13424">
    <property type="entry name" value="TPR_12"/>
    <property type="match status" value="1"/>
</dbReference>
<dbReference type="SUPFAM" id="SSF54106">
    <property type="entry name" value="LysM domain"/>
    <property type="match status" value="1"/>
</dbReference>
<evidence type="ECO:0000256" key="1">
    <source>
        <dbReference type="PROSITE-ProRule" id="PRU00339"/>
    </source>
</evidence>
<dbReference type="STRING" id="56804.BAE46_10250"/>
<dbReference type="AlphaFoldDB" id="H5T7X3"/>
<reference evidence="4 5" key="1">
    <citation type="journal article" date="2012" name="J. Bacteriol.">
        <title>Genome sequence of proteorhodopsin-containing sea ice bacterium Glaciecola punicea ACAM 611T.</title>
        <authorList>
            <person name="Qin Q.-L."/>
            <person name="Xie B.-B."/>
            <person name="Shu Y.-L."/>
            <person name="Rong J.-C."/>
            <person name="Zhao D.-L."/>
            <person name="Zhang X.-Y."/>
            <person name="Chen X.-L."/>
            <person name="Zhou B.-C."/>
            <person name="Zhanga Y.-Z."/>
        </authorList>
    </citation>
    <scope>NUCLEOTIDE SEQUENCE [LARGE SCALE GENOMIC DNA]</scope>
    <source>
        <strain evidence="4 5">ACAM 611</strain>
    </source>
</reference>
<dbReference type="Proteomes" id="UP000053586">
    <property type="component" value="Unassembled WGS sequence"/>
</dbReference>
<feature type="chain" id="PRO_5003598877" evidence="2">
    <location>
        <begin position="22"/>
        <end position="379"/>
    </location>
</feature>
<dbReference type="Pfam" id="PF13181">
    <property type="entry name" value="TPR_8"/>
    <property type="match status" value="1"/>
</dbReference>
<comment type="caution">
    <text evidence="4">The sequence shown here is derived from an EMBL/GenBank/DDBJ whole genome shotgun (WGS) entry which is preliminary data.</text>
</comment>
<keyword evidence="5" id="KW-1185">Reference proteome</keyword>
<dbReference type="InterPro" id="IPR019734">
    <property type="entry name" value="TPR_rpt"/>
</dbReference>
<feature type="domain" description="LysM" evidence="3">
    <location>
        <begin position="331"/>
        <end position="375"/>
    </location>
</feature>
<dbReference type="RefSeq" id="WP_006002607.1">
    <property type="nucleotide sequence ID" value="NZ_BAET01000004.1"/>
</dbReference>
<feature type="repeat" description="TPR" evidence="1">
    <location>
        <begin position="38"/>
        <end position="71"/>
    </location>
</feature>
<dbReference type="InterPro" id="IPR036779">
    <property type="entry name" value="LysM_dom_sf"/>
</dbReference>
<evidence type="ECO:0000256" key="2">
    <source>
        <dbReference type="SAM" id="SignalP"/>
    </source>
</evidence>
<protein>
    <submittedName>
        <fullName evidence="4">Type IV pilus assembly protein PilF</fullName>
    </submittedName>
</protein>
<dbReference type="PROSITE" id="PS51257">
    <property type="entry name" value="PROKAR_LIPOPROTEIN"/>
    <property type="match status" value="1"/>
</dbReference>
<dbReference type="InterPro" id="IPR018392">
    <property type="entry name" value="LysM"/>
</dbReference>
<reference evidence="4 5" key="2">
    <citation type="journal article" date="2017" name="Antonie Van Leeuwenhoek">
        <title>Rhizobium rhizosphaerae sp. nov., a novel species isolated from rice rhizosphere.</title>
        <authorList>
            <person name="Zhao J.J."/>
            <person name="Zhang J."/>
            <person name="Zhang R.J."/>
            <person name="Zhang C.W."/>
            <person name="Yin H.Q."/>
            <person name="Zhang X.X."/>
        </authorList>
    </citation>
    <scope>NUCLEOTIDE SEQUENCE [LARGE SCALE GENOMIC DNA]</scope>
    <source>
        <strain evidence="4 5">ACAM 611</strain>
    </source>
</reference>